<comment type="caution">
    <text evidence="2">The sequence shown here is derived from an EMBL/GenBank/DDBJ whole genome shotgun (WGS) entry which is preliminary data.</text>
</comment>
<dbReference type="EMBL" id="JAKJXP020000022">
    <property type="protein sequence ID" value="KAK7754240.1"/>
    <property type="molecule type" value="Genomic_DNA"/>
</dbReference>
<protein>
    <submittedName>
        <fullName evidence="2">Uncharacterized protein</fullName>
    </submittedName>
</protein>
<sequence length="109" mass="12367">MLQWTSDGYWLLYMGMADASQQESPLSIAANVAGILTFELRGSLRADHVRYLRNNDQEYFRVKTSLSWYKTESAWLAELVRVMHRNQANQDGQDAPKSPGARGGSMLKL</sequence>
<dbReference type="AlphaFoldDB" id="A0AAN9UXV4"/>
<evidence type="ECO:0000313" key="2">
    <source>
        <dbReference type="EMBL" id="KAK7754240.1"/>
    </source>
</evidence>
<dbReference type="Proteomes" id="UP001320420">
    <property type="component" value="Unassembled WGS sequence"/>
</dbReference>
<gene>
    <name evidence="2" type="ORF">SLS62_003818</name>
</gene>
<feature type="region of interest" description="Disordered" evidence="1">
    <location>
        <begin position="87"/>
        <end position="109"/>
    </location>
</feature>
<organism evidence="2 3">
    <name type="scientific">Diatrype stigma</name>
    <dbReference type="NCBI Taxonomy" id="117547"/>
    <lineage>
        <taxon>Eukaryota</taxon>
        <taxon>Fungi</taxon>
        <taxon>Dikarya</taxon>
        <taxon>Ascomycota</taxon>
        <taxon>Pezizomycotina</taxon>
        <taxon>Sordariomycetes</taxon>
        <taxon>Xylariomycetidae</taxon>
        <taxon>Xylariales</taxon>
        <taxon>Diatrypaceae</taxon>
        <taxon>Diatrype</taxon>
    </lineage>
</organism>
<proteinExistence type="predicted"/>
<accession>A0AAN9UXV4</accession>
<reference evidence="2 3" key="1">
    <citation type="submission" date="2024-02" db="EMBL/GenBank/DDBJ databases">
        <title>De novo assembly and annotation of 12 fungi associated with fruit tree decline syndrome in Ontario, Canada.</title>
        <authorList>
            <person name="Sulman M."/>
            <person name="Ellouze W."/>
            <person name="Ilyukhin E."/>
        </authorList>
    </citation>
    <scope>NUCLEOTIDE SEQUENCE [LARGE SCALE GENOMIC DNA]</scope>
    <source>
        <strain evidence="2 3">M11/M66-122</strain>
    </source>
</reference>
<name>A0AAN9UXV4_9PEZI</name>
<keyword evidence="3" id="KW-1185">Reference proteome</keyword>
<evidence type="ECO:0000313" key="3">
    <source>
        <dbReference type="Proteomes" id="UP001320420"/>
    </source>
</evidence>
<evidence type="ECO:0000256" key="1">
    <source>
        <dbReference type="SAM" id="MobiDB-lite"/>
    </source>
</evidence>